<name>A0AAE3L1D8_9GAMM</name>
<evidence type="ECO:0000313" key="3">
    <source>
        <dbReference type="Proteomes" id="UP001204445"/>
    </source>
</evidence>
<comment type="caution">
    <text evidence="2">The sequence shown here is derived from an EMBL/GenBank/DDBJ whole genome shotgun (WGS) entry which is preliminary data.</text>
</comment>
<dbReference type="EMBL" id="JANUCT010000006">
    <property type="protein sequence ID" value="MCS3903041.1"/>
    <property type="molecule type" value="Genomic_DNA"/>
</dbReference>
<sequence length="126" mass="13905">MSKYLLATLLLLLSAPLAAEEDYKTPANMSPEDRRDLMAASDAYESCVREELNERAADIDDPRALADAAMAACSKMLTTMAEEMAADNYHPDFSNYYIGKVKNRVANDAVRQAMVFASQKQSQSAE</sequence>
<keyword evidence="1" id="KW-0732">Signal</keyword>
<dbReference type="AlphaFoldDB" id="A0AAE3L1D8"/>
<dbReference type="RefSeq" id="WP_259054654.1">
    <property type="nucleotide sequence ID" value="NZ_JANUCT010000006.1"/>
</dbReference>
<gene>
    <name evidence="2" type="ORF">J2T55_001058</name>
</gene>
<reference evidence="2" key="1">
    <citation type="submission" date="2022-08" db="EMBL/GenBank/DDBJ databases">
        <title>Genomic Encyclopedia of Type Strains, Phase III (KMG-III): the genomes of soil and plant-associated and newly described type strains.</title>
        <authorList>
            <person name="Whitman W."/>
        </authorList>
    </citation>
    <scope>NUCLEOTIDE SEQUENCE</scope>
    <source>
        <strain evidence="2">HMT 1</strain>
    </source>
</reference>
<keyword evidence="3" id="KW-1185">Reference proteome</keyword>
<feature type="signal peptide" evidence="1">
    <location>
        <begin position="1"/>
        <end position="19"/>
    </location>
</feature>
<evidence type="ECO:0000256" key="1">
    <source>
        <dbReference type="SAM" id="SignalP"/>
    </source>
</evidence>
<dbReference type="Proteomes" id="UP001204445">
    <property type="component" value="Unassembled WGS sequence"/>
</dbReference>
<evidence type="ECO:0000313" key="2">
    <source>
        <dbReference type="EMBL" id="MCS3903041.1"/>
    </source>
</evidence>
<proteinExistence type="predicted"/>
<accession>A0AAE3L1D8</accession>
<protein>
    <submittedName>
        <fullName evidence="2">Uncharacterized protein</fullName>
    </submittedName>
</protein>
<feature type="chain" id="PRO_5042122255" evidence="1">
    <location>
        <begin position="20"/>
        <end position="126"/>
    </location>
</feature>
<organism evidence="2 3">
    <name type="scientific">Methylohalomonas lacus</name>
    <dbReference type="NCBI Taxonomy" id="398773"/>
    <lineage>
        <taxon>Bacteria</taxon>
        <taxon>Pseudomonadati</taxon>
        <taxon>Pseudomonadota</taxon>
        <taxon>Gammaproteobacteria</taxon>
        <taxon>Methylohalomonadales</taxon>
        <taxon>Methylohalomonadaceae</taxon>
        <taxon>Methylohalomonas</taxon>
    </lineage>
</organism>